<evidence type="ECO:0000313" key="2">
    <source>
        <dbReference type="Proteomes" id="UP000239899"/>
    </source>
</evidence>
<name>A0A2P6TJC3_CHLSO</name>
<gene>
    <name evidence="1" type="ORF">C2E21_6948</name>
</gene>
<keyword evidence="2" id="KW-1185">Reference proteome</keyword>
<organism evidence="1 2">
    <name type="scientific">Chlorella sorokiniana</name>
    <name type="common">Freshwater green alga</name>
    <dbReference type="NCBI Taxonomy" id="3076"/>
    <lineage>
        <taxon>Eukaryota</taxon>
        <taxon>Viridiplantae</taxon>
        <taxon>Chlorophyta</taxon>
        <taxon>core chlorophytes</taxon>
        <taxon>Trebouxiophyceae</taxon>
        <taxon>Chlorellales</taxon>
        <taxon>Chlorellaceae</taxon>
        <taxon>Chlorella clade</taxon>
        <taxon>Chlorella</taxon>
    </lineage>
</organism>
<dbReference type="OrthoDB" id="10662298at2759"/>
<evidence type="ECO:0000313" key="1">
    <source>
        <dbReference type="EMBL" id="PRW39348.1"/>
    </source>
</evidence>
<comment type="caution">
    <text evidence="1">The sequence shown here is derived from an EMBL/GenBank/DDBJ whole genome shotgun (WGS) entry which is preliminary data.</text>
</comment>
<dbReference type="EMBL" id="LHPG02000014">
    <property type="protein sequence ID" value="PRW39348.1"/>
    <property type="molecule type" value="Genomic_DNA"/>
</dbReference>
<accession>A0A2P6TJC3</accession>
<sequence length="1034" mass="111662">MSLVRLKAQQICDRNENTSTKRFKTGNGSAVPCPGQVVEAALQNERNTIAVPVKGRVVAVFGEEQVEAVKAAREFNKEHTDGAPGALALRRIPPFVLVRTLRELQELGRQHKLQPLERPVEACLQVLLRNGLPLCDFCKNVLYASWLPAERAGGLQPGRCVWVVGHSGRGAATLADAGSSKAGSVFSACLLGAGLLPSDTRLIFTNVVPSSNEEVERQYEEAAEQMEAEEAEDEAAAPARQLEARKAHVRMLAEAYAAGLPLPAEQPQLLGPQPLAQPLTAELPEQFGQQPLAQPLPLVQPRPPLPPGGGPDPVLKDELDEQAALLYQMIYMTTAGICKQVVEAVVVASPAAVPVMCGVQPSDDQLLGLAPAPPLRPELISCLPPYIIIIIIIILYPTCCCSRYFVDEVAVERVLANMPPGMLLPGGKFQARGVLAAVQHTVSLERCVQAACEAARALGQQPPPLEEAYAGVMRRLQAEVSPHLHCMALPGGFRGDLPGLVRRAMDMAAVLGTEFELGEERDQRHAKHCKLSAEPPPANKFTRALITQRDAAEAAFMAPRLAQERQLARSAVVPAAHFPLQAVGAGPENALMVAGRGDTNPLHIRVGDRLISHKPKPGGQLKTHKVVGVEAYLMRGTIRIRQGYKVEGAKSDGSPGSFNLLLTPATGIVLGYNTTSTATAASLERTVLARSAEQARVRRREQKMKVVLCLEGSYPDVEPDWIHKLLLQARECCAQVYRRRGLNPDDYLPSVEALLSLTLQQLGYLLGAVLGDGLSRDGSMIYSASDLAGGVLRVYCRLLLLLRLTPVASHDEGTSIRVRGSTASGARCCEQSWVLGEDGEAVVDAQGQRVRPQANDWDVNILVQFLVLVGAIDGNSRTLQQRVLSRLLMQPVRFLLPLLGGAVDTDGWYNQVAHAILFGQGRLCGKDTQVLTISRSALRCGVGGLVTVSSGSYHVRMRGARLPELRACIKVPHKQPPAEVNRTKYMRAGLGPTYQKTDPHLRRFCVEEEQGLQLCVRIRLAGGPQLLAARGAAV</sequence>
<protein>
    <submittedName>
        <fullName evidence="1">Uncharacterized protein</fullName>
    </submittedName>
</protein>
<proteinExistence type="predicted"/>
<reference evidence="1 2" key="1">
    <citation type="journal article" date="2018" name="Plant J.">
        <title>Genome sequences of Chlorella sorokiniana UTEX 1602 and Micractinium conductrix SAG 241.80: implications to maltose excretion by a green alga.</title>
        <authorList>
            <person name="Arriola M.B."/>
            <person name="Velmurugan N."/>
            <person name="Zhang Y."/>
            <person name="Plunkett M.H."/>
            <person name="Hondzo H."/>
            <person name="Barney B.M."/>
        </authorList>
    </citation>
    <scope>NUCLEOTIDE SEQUENCE [LARGE SCALE GENOMIC DNA]</scope>
    <source>
        <strain evidence="2">UTEX 1602</strain>
    </source>
</reference>
<dbReference type="AlphaFoldDB" id="A0A2P6TJC3"/>
<dbReference type="Proteomes" id="UP000239899">
    <property type="component" value="Unassembled WGS sequence"/>
</dbReference>